<dbReference type="InterPro" id="IPR010126">
    <property type="entry name" value="Esterase_phb"/>
</dbReference>
<dbReference type="Proteomes" id="UP001501821">
    <property type="component" value="Unassembled WGS sequence"/>
</dbReference>
<dbReference type="PROSITE" id="PS51257">
    <property type="entry name" value="PROKAR_LIPOPROTEIN"/>
    <property type="match status" value="1"/>
</dbReference>
<reference evidence="4" key="1">
    <citation type="journal article" date="2019" name="Int. J. Syst. Evol. Microbiol.">
        <title>The Global Catalogue of Microorganisms (GCM) 10K type strain sequencing project: providing services to taxonomists for standard genome sequencing and annotation.</title>
        <authorList>
            <consortium name="The Broad Institute Genomics Platform"/>
            <consortium name="The Broad Institute Genome Sequencing Center for Infectious Disease"/>
            <person name="Wu L."/>
            <person name="Ma J."/>
        </authorList>
    </citation>
    <scope>NUCLEOTIDE SEQUENCE [LARGE SCALE GENOMIC DNA]</scope>
    <source>
        <strain evidence="4">JCM 16953</strain>
    </source>
</reference>
<keyword evidence="4" id="KW-1185">Reference proteome</keyword>
<proteinExistence type="predicted"/>
<sequence>MTGRLREAVAALVLVAGAGCTSPGAEPGDHRLALPLPSGATVVYLLHAPPGIARHGRRPLVIALHGVPGSPGQMARTTDLSRLADRHGFLVAYPESLTDPADVGRLVDHLVAHWRVDPHRVHVTGFSVGGAVTYTLATELSDRVASFAVVSGPTTGDLDTDPPTSLLAIEGVRDDLMPTFHRADAEWARSAACGTPDVTRVRLGRTPAVRSTARCRAGTDHTVYRVARTGHAWPPGASDVVWDFFRAHPLR</sequence>
<dbReference type="SUPFAM" id="SSF53474">
    <property type="entry name" value="alpha/beta-Hydrolases"/>
    <property type="match status" value="1"/>
</dbReference>
<evidence type="ECO:0000313" key="4">
    <source>
        <dbReference type="Proteomes" id="UP001501821"/>
    </source>
</evidence>
<dbReference type="RefSeq" id="WP_344775651.1">
    <property type="nucleotide sequence ID" value="NZ_BAABAH010000007.1"/>
</dbReference>
<keyword evidence="2" id="KW-0378">Hydrolase</keyword>
<comment type="caution">
    <text evidence="3">The sequence shown here is derived from an EMBL/GenBank/DDBJ whole genome shotgun (WGS) entry which is preliminary data.</text>
</comment>
<dbReference type="Pfam" id="PF10503">
    <property type="entry name" value="Esterase_PHB"/>
    <property type="match status" value="1"/>
</dbReference>
<dbReference type="PANTHER" id="PTHR43037">
    <property type="entry name" value="UNNAMED PRODUCT-RELATED"/>
    <property type="match status" value="1"/>
</dbReference>
<protein>
    <submittedName>
        <fullName evidence="3">PHB depolymerase family esterase</fullName>
    </submittedName>
</protein>
<keyword evidence="1" id="KW-0732">Signal</keyword>
<evidence type="ECO:0000313" key="3">
    <source>
        <dbReference type="EMBL" id="GAA3821428.1"/>
    </source>
</evidence>
<gene>
    <name evidence="3" type="ORF">GCM10022242_23890</name>
</gene>
<name>A0ABP7ILE0_9ACTN</name>
<dbReference type="EMBL" id="BAABAH010000007">
    <property type="protein sequence ID" value="GAA3821428.1"/>
    <property type="molecule type" value="Genomic_DNA"/>
</dbReference>
<dbReference type="InterPro" id="IPR029058">
    <property type="entry name" value="AB_hydrolase_fold"/>
</dbReference>
<accession>A0ABP7ILE0</accession>
<organism evidence="3 4">
    <name type="scientific">Nocardioides panacisoli</name>
    <dbReference type="NCBI Taxonomy" id="627624"/>
    <lineage>
        <taxon>Bacteria</taxon>
        <taxon>Bacillati</taxon>
        <taxon>Actinomycetota</taxon>
        <taxon>Actinomycetes</taxon>
        <taxon>Propionibacteriales</taxon>
        <taxon>Nocardioidaceae</taxon>
        <taxon>Nocardioides</taxon>
    </lineage>
</organism>
<evidence type="ECO:0000256" key="1">
    <source>
        <dbReference type="ARBA" id="ARBA00022729"/>
    </source>
</evidence>
<dbReference type="InterPro" id="IPR050955">
    <property type="entry name" value="Plant_Biomass_Hydrol_Est"/>
</dbReference>
<dbReference type="PANTHER" id="PTHR43037:SF5">
    <property type="entry name" value="FERULOYL ESTERASE"/>
    <property type="match status" value="1"/>
</dbReference>
<dbReference type="Gene3D" id="3.40.50.1820">
    <property type="entry name" value="alpha/beta hydrolase"/>
    <property type="match status" value="2"/>
</dbReference>
<evidence type="ECO:0000256" key="2">
    <source>
        <dbReference type="ARBA" id="ARBA00022801"/>
    </source>
</evidence>